<dbReference type="AlphaFoldDB" id="A0A173T4G1"/>
<dbReference type="InterPro" id="IPR010559">
    <property type="entry name" value="Sig_transdc_His_kin_internal"/>
</dbReference>
<gene>
    <name evidence="7" type="primary">yehU_2</name>
    <name evidence="7" type="ORF">ERS852448_01287</name>
</gene>
<dbReference type="SUPFAM" id="SSF158472">
    <property type="entry name" value="HAMP domain-like"/>
    <property type="match status" value="1"/>
</dbReference>
<dbReference type="PANTHER" id="PTHR34220:SF9">
    <property type="entry name" value="SIGNAL TRANSDUCTION HISTIDINE KINASE INTERNAL REGION DOMAIN-CONTAINING PROTEIN"/>
    <property type="match status" value="1"/>
</dbReference>
<keyword evidence="4 7" id="KW-0418">Kinase</keyword>
<evidence type="ECO:0000259" key="6">
    <source>
        <dbReference type="PROSITE" id="PS50885"/>
    </source>
</evidence>
<dbReference type="GO" id="GO:0016020">
    <property type="term" value="C:membrane"/>
    <property type="evidence" value="ECO:0007669"/>
    <property type="project" value="UniProtKB-SubCell"/>
</dbReference>
<dbReference type="EMBL" id="CYYA01000007">
    <property type="protein sequence ID" value="CUM96919.1"/>
    <property type="molecule type" value="Genomic_DNA"/>
</dbReference>
<evidence type="ECO:0000313" key="8">
    <source>
        <dbReference type="Proteomes" id="UP000095492"/>
    </source>
</evidence>
<keyword evidence="5" id="KW-0472">Membrane</keyword>
<dbReference type="InterPro" id="IPR036890">
    <property type="entry name" value="HATPase_C_sf"/>
</dbReference>
<evidence type="ECO:0000313" key="7">
    <source>
        <dbReference type="EMBL" id="CUM96919.1"/>
    </source>
</evidence>
<dbReference type="PANTHER" id="PTHR34220">
    <property type="entry name" value="SENSOR HISTIDINE KINASE YPDA"/>
    <property type="match status" value="1"/>
</dbReference>
<dbReference type="Pfam" id="PF02518">
    <property type="entry name" value="HATPase_c"/>
    <property type="match status" value="1"/>
</dbReference>
<dbReference type="Gene3D" id="6.10.340.10">
    <property type="match status" value="1"/>
</dbReference>
<comment type="subcellular location">
    <subcellularLocation>
        <location evidence="1">Membrane</location>
    </subcellularLocation>
</comment>
<dbReference type="PROSITE" id="PS50885">
    <property type="entry name" value="HAMP"/>
    <property type="match status" value="1"/>
</dbReference>
<evidence type="ECO:0000256" key="2">
    <source>
        <dbReference type="ARBA" id="ARBA00022553"/>
    </source>
</evidence>
<dbReference type="InterPro" id="IPR003594">
    <property type="entry name" value="HATPase_dom"/>
</dbReference>
<organism evidence="7 8">
    <name type="scientific">Eubacterium ramulus</name>
    <dbReference type="NCBI Taxonomy" id="39490"/>
    <lineage>
        <taxon>Bacteria</taxon>
        <taxon>Bacillati</taxon>
        <taxon>Bacillota</taxon>
        <taxon>Clostridia</taxon>
        <taxon>Eubacteriales</taxon>
        <taxon>Eubacteriaceae</taxon>
        <taxon>Eubacterium</taxon>
    </lineage>
</organism>
<name>A0A173T4G1_EUBRA</name>
<sequence>MKHFLKLYRESRIVHKMIKRILLVGIICLGLTVLLYYQFYWNNLKHTAVNNSISTNLEIANQINANIENLTDTSQYIVNSADLMNKLSMYYREPGDYYSNDINLMLSGLISSMHNIRAVYIDGPDDMQFHSLDSLWPEDIEQLSSDNYQEVHDQKHTVGYSPIYSVITNATTYYLLTYYYNFNIGSRNFTMTIFFNATSMVSSICNLTATSFDGCVLSNYQQDVFFQTGDVGSQEEIAKENYTYKDVNYLEYKDGYYFSGNIATPKWNIVSYMNRSTLFGTFLEQFIISLVLCVLMTVFLIIALIPVLYCIIQPVNDLNLTMQEVVKGNLNCYSSIQTDDEIGDLSNVYNKMIDSLNRHIETILRYQEKEQKMIYNLLIAQIDTHFIYNTMSIINSFARQGKTQEIITANSALIKIMQNCLRVKTIDVTDTVEQEMDVVKQYWIIENMRYENEVELLWDIPKTLYKENIPKNLIQPIVENCLFHGLVDEETGVMMGTITVLMRKTDNYLQLRISDNGCGFPSELLLFLNNPGEFTEKLNERGKHIGLANIRQRLSYIYGKDQNVISIYNDHGAVVEMHLPIA</sequence>
<accession>A0A173T4G1</accession>
<evidence type="ECO:0000256" key="1">
    <source>
        <dbReference type="ARBA" id="ARBA00004370"/>
    </source>
</evidence>
<dbReference type="CDD" id="cd06225">
    <property type="entry name" value="HAMP"/>
    <property type="match status" value="1"/>
</dbReference>
<protein>
    <submittedName>
        <fullName evidence="7">Probable sensor-like histidine kinase YehU</fullName>
        <ecNumber evidence="7">2.7.13.3</ecNumber>
    </submittedName>
</protein>
<dbReference type="SMART" id="SM00304">
    <property type="entry name" value="HAMP"/>
    <property type="match status" value="1"/>
</dbReference>
<dbReference type="Gene3D" id="3.30.565.10">
    <property type="entry name" value="Histidine kinase-like ATPase, C-terminal domain"/>
    <property type="match status" value="1"/>
</dbReference>
<keyword evidence="5" id="KW-0812">Transmembrane</keyword>
<reference evidence="7 8" key="1">
    <citation type="submission" date="2015-09" db="EMBL/GenBank/DDBJ databases">
        <authorList>
            <consortium name="Pathogen Informatics"/>
        </authorList>
    </citation>
    <scope>NUCLEOTIDE SEQUENCE [LARGE SCALE GENOMIC DNA]</scope>
    <source>
        <strain evidence="7 8">2789STDY5608891</strain>
    </source>
</reference>
<dbReference type="Pfam" id="PF06580">
    <property type="entry name" value="His_kinase"/>
    <property type="match status" value="1"/>
</dbReference>
<keyword evidence="3 7" id="KW-0808">Transferase</keyword>
<keyword evidence="5" id="KW-1133">Transmembrane helix</keyword>
<proteinExistence type="predicted"/>
<evidence type="ECO:0000256" key="5">
    <source>
        <dbReference type="SAM" id="Phobius"/>
    </source>
</evidence>
<feature type="transmembrane region" description="Helical" evidence="5">
    <location>
        <begin position="21"/>
        <end position="41"/>
    </location>
</feature>
<dbReference type="Pfam" id="PF00672">
    <property type="entry name" value="HAMP"/>
    <property type="match status" value="1"/>
</dbReference>
<dbReference type="EC" id="2.7.13.3" evidence="7"/>
<dbReference type="GeneID" id="97390759"/>
<keyword evidence="2" id="KW-0597">Phosphoprotein</keyword>
<dbReference type="GO" id="GO:0000155">
    <property type="term" value="F:phosphorelay sensor kinase activity"/>
    <property type="evidence" value="ECO:0007669"/>
    <property type="project" value="InterPro"/>
</dbReference>
<dbReference type="OrthoDB" id="9809348at2"/>
<evidence type="ECO:0000256" key="4">
    <source>
        <dbReference type="ARBA" id="ARBA00022777"/>
    </source>
</evidence>
<dbReference type="STRING" id="39490.ERS852448_01287"/>
<dbReference type="InterPro" id="IPR050640">
    <property type="entry name" value="Bact_2-comp_sensor_kinase"/>
</dbReference>
<feature type="transmembrane region" description="Helical" evidence="5">
    <location>
        <begin position="286"/>
        <end position="312"/>
    </location>
</feature>
<dbReference type="SUPFAM" id="SSF55874">
    <property type="entry name" value="ATPase domain of HSP90 chaperone/DNA topoisomerase II/histidine kinase"/>
    <property type="match status" value="1"/>
</dbReference>
<dbReference type="InterPro" id="IPR003660">
    <property type="entry name" value="HAMP_dom"/>
</dbReference>
<evidence type="ECO:0000256" key="3">
    <source>
        <dbReference type="ARBA" id="ARBA00022679"/>
    </source>
</evidence>
<dbReference type="Proteomes" id="UP000095492">
    <property type="component" value="Unassembled WGS sequence"/>
</dbReference>
<feature type="domain" description="HAMP" evidence="6">
    <location>
        <begin position="311"/>
        <end position="361"/>
    </location>
</feature>
<dbReference type="RefSeq" id="WP_022036081.1">
    <property type="nucleotide sequence ID" value="NZ_CAXUGT010000015.1"/>
</dbReference>